<dbReference type="EMBL" id="JBBYXI010000003">
    <property type="protein sequence ID" value="MEN3931484.1"/>
    <property type="molecule type" value="Genomic_DNA"/>
</dbReference>
<feature type="transmembrane region" description="Helical" evidence="1">
    <location>
        <begin position="55"/>
        <end position="74"/>
    </location>
</feature>
<dbReference type="Proteomes" id="UP001418637">
    <property type="component" value="Unassembled WGS sequence"/>
</dbReference>
<accession>A0ABV0BKN8</accession>
<dbReference type="PANTHER" id="PTHR41795:SF1">
    <property type="entry name" value="EXOPOLYSACCHARIDE SYNTHESIS PROTEIN"/>
    <property type="match status" value="1"/>
</dbReference>
<feature type="transmembrane region" description="Helical" evidence="1">
    <location>
        <begin position="174"/>
        <end position="197"/>
    </location>
</feature>
<keyword evidence="1" id="KW-0472">Membrane</keyword>
<reference evidence="2 3" key="1">
    <citation type="submission" date="2024-04" db="EMBL/GenBank/DDBJ databases">
        <title>A novel species isolated from cricket.</title>
        <authorList>
            <person name="Wang H.-C."/>
        </authorList>
    </citation>
    <scope>NUCLEOTIDE SEQUENCE [LARGE SCALE GENOMIC DNA]</scope>
    <source>
        <strain evidence="2 3">WL0021</strain>
    </source>
</reference>
<dbReference type="PANTHER" id="PTHR41795">
    <property type="entry name" value="EXOPOLYSACCHARIDE SYNTHESIS PROTEIN"/>
    <property type="match status" value="1"/>
</dbReference>
<evidence type="ECO:0000313" key="3">
    <source>
        <dbReference type="Proteomes" id="UP001418637"/>
    </source>
</evidence>
<name>A0ABV0BKN8_9HYPH</name>
<sequence length="198" mass="21436">MTSVAHTSEVIAELAVDSEDSLTVRDIIAALGDRAYALLIVVFAIPSCLPMPPPIPLICGFLLAFIAVQLILGWQTPWFPRAILSREVNRRDVARVAARAIPIFRKLEKYSRPRLKFFIEPVAYRMIGVLLLCLAIALVFSPPFIGQIPLGFAICLIGLGIVERDGLISCVGLALGGFGASLSYGFIYALVAGFSAIF</sequence>
<feature type="transmembrane region" description="Helical" evidence="1">
    <location>
        <begin position="146"/>
        <end position="162"/>
    </location>
</feature>
<dbReference type="Pfam" id="PF06055">
    <property type="entry name" value="ExoD"/>
    <property type="match status" value="1"/>
</dbReference>
<dbReference type="InterPro" id="IPR010331">
    <property type="entry name" value="ExoD"/>
</dbReference>
<keyword evidence="1" id="KW-1133">Transmembrane helix</keyword>
<dbReference type="PIRSF" id="PIRSF033239">
    <property type="entry name" value="ExoD"/>
    <property type="match status" value="1"/>
</dbReference>
<keyword evidence="1" id="KW-0812">Transmembrane</keyword>
<organism evidence="2 3">
    <name type="scientific">Hohaiivirga grylli</name>
    <dbReference type="NCBI Taxonomy" id="3133970"/>
    <lineage>
        <taxon>Bacteria</taxon>
        <taxon>Pseudomonadati</taxon>
        <taxon>Pseudomonadota</taxon>
        <taxon>Alphaproteobacteria</taxon>
        <taxon>Hyphomicrobiales</taxon>
        <taxon>Methylobacteriaceae</taxon>
        <taxon>Hohaiivirga</taxon>
    </lineage>
</organism>
<evidence type="ECO:0000313" key="2">
    <source>
        <dbReference type="EMBL" id="MEN3931484.1"/>
    </source>
</evidence>
<comment type="caution">
    <text evidence="2">The sequence shown here is derived from an EMBL/GenBank/DDBJ whole genome shotgun (WGS) entry which is preliminary data.</text>
</comment>
<feature type="transmembrane region" description="Helical" evidence="1">
    <location>
        <begin position="122"/>
        <end position="140"/>
    </location>
</feature>
<evidence type="ECO:0000256" key="1">
    <source>
        <dbReference type="SAM" id="Phobius"/>
    </source>
</evidence>
<keyword evidence="3" id="KW-1185">Reference proteome</keyword>
<gene>
    <name evidence="2" type="ORF">WJT86_10490</name>
</gene>
<protein>
    <submittedName>
        <fullName evidence="2">Exopolysaccharide biosynthesis protein</fullName>
    </submittedName>
</protein>
<proteinExistence type="predicted"/>
<dbReference type="RefSeq" id="WP_346337510.1">
    <property type="nucleotide sequence ID" value="NZ_JBBYXI010000003.1"/>
</dbReference>